<dbReference type="SUPFAM" id="SSF49723">
    <property type="entry name" value="Lipase/lipooxygenase domain (PLAT/LH2 domain)"/>
    <property type="match status" value="1"/>
</dbReference>
<dbReference type="Proteomes" id="UP000582182">
    <property type="component" value="Unassembled WGS sequence"/>
</dbReference>
<protein>
    <submittedName>
        <fullName evidence="3">LOXH1 protein</fullName>
    </submittedName>
</protein>
<proteinExistence type="predicted"/>
<evidence type="ECO:0000313" key="4">
    <source>
        <dbReference type="Proteomes" id="UP000582182"/>
    </source>
</evidence>
<dbReference type="Gene3D" id="2.60.60.20">
    <property type="entry name" value="PLAT/LH2 domain"/>
    <property type="match status" value="1"/>
</dbReference>
<feature type="domain" description="PLAT" evidence="2">
    <location>
        <begin position="255"/>
        <end position="373"/>
    </location>
</feature>
<dbReference type="OrthoDB" id="9895813at2759"/>
<feature type="domain" description="PLAT" evidence="2">
    <location>
        <begin position="108"/>
        <end position="226"/>
    </location>
</feature>
<evidence type="ECO:0000256" key="1">
    <source>
        <dbReference type="PROSITE-ProRule" id="PRU00152"/>
    </source>
</evidence>
<organism evidence="3 4">
    <name type="scientific">Turnix velox</name>
    <name type="common">Little buttonquail</name>
    <dbReference type="NCBI Taxonomy" id="2529409"/>
    <lineage>
        <taxon>Eukaryota</taxon>
        <taxon>Metazoa</taxon>
        <taxon>Chordata</taxon>
        <taxon>Craniata</taxon>
        <taxon>Vertebrata</taxon>
        <taxon>Euteleostomi</taxon>
        <taxon>Archelosauria</taxon>
        <taxon>Archosauria</taxon>
        <taxon>Dinosauria</taxon>
        <taxon>Saurischia</taxon>
        <taxon>Theropoda</taxon>
        <taxon>Coelurosauria</taxon>
        <taxon>Aves</taxon>
        <taxon>Neognathae</taxon>
        <taxon>Neoaves</taxon>
        <taxon>Charadriiformes</taxon>
        <taxon>Turnicidae</taxon>
        <taxon>Turnix</taxon>
    </lineage>
</organism>
<gene>
    <name evidence="3" type="primary">Loxhd1_2</name>
    <name evidence="3" type="ORF">TURVEL_R14210</name>
</gene>
<accession>A0A7L3LIL3</accession>
<dbReference type="AlphaFoldDB" id="A0A7L3LIL3"/>
<evidence type="ECO:0000259" key="2">
    <source>
        <dbReference type="PROSITE" id="PS50095"/>
    </source>
</evidence>
<reference evidence="3 4" key="1">
    <citation type="submission" date="2019-09" db="EMBL/GenBank/DDBJ databases">
        <title>Bird 10,000 Genomes (B10K) Project - Family phase.</title>
        <authorList>
            <person name="Zhang G."/>
        </authorList>
    </citation>
    <scope>NUCLEOTIDE SEQUENCE [LARGE SCALE GENOMIC DNA]</scope>
    <source>
        <strain evidence="3">B10K-DU-029-46</strain>
    </source>
</reference>
<dbReference type="InterPro" id="IPR052970">
    <property type="entry name" value="Inner_ear_hair_cell_LOXHD"/>
</dbReference>
<sequence length="379" mass="43331">LVMVFYGSNGKSNPVFMENKVEHQAKNQIIYDICLPSNLGMLYKVRFGLESLEKRIPQLPLCRFKMQNTSTLDTFSFTINKTLPLSLEGDRWIEIPIEWPLKEALSVVTYHLTVFSRNILSEKNLVHMTACIYGTYGDTGDRTLLWSLKNVQQGDKNESFLVTMNAVELGELDKVVLLISSKTDCKVDIKKLHLKEAVKEHPIYVFEVNEAFAMGANKPEIQREIPVSFVMRGEKQKNDRDYHLYKEGSQTRNLTEYTIKVYTGDLRGAGTDANVHITLFGNEDKSELFQLSQSLEHQDPFERGKVDTFKIKTKKLGSLHSIEIGHDGKGFASGWFLEKVEITDASRNSVYCFNCNRWLAEDESDGRTVVQLHPQLLDF</sequence>
<dbReference type="EMBL" id="VZTY01019036">
    <property type="protein sequence ID" value="NXU53856.1"/>
    <property type="molecule type" value="Genomic_DNA"/>
</dbReference>
<comment type="caution">
    <text evidence="3">The sequence shown here is derived from an EMBL/GenBank/DDBJ whole genome shotgun (WGS) entry which is preliminary data.</text>
</comment>
<feature type="non-terminal residue" evidence="3">
    <location>
        <position position="1"/>
    </location>
</feature>
<dbReference type="SMART" id="SM00308">
    <property type="entry name" value="LH2"/>
    <property type="match status" value="1"/>
</dbReference>
<keyword evidence="4" id="KW-1185">Reference proteome</keyword>
<evidence type="ECO:0000313" key="3">
    <source>
        <dbReference type="EMBL" id="NXU53856.1"/>
    </source>
</evidence>
<dbReference type="InterPro" id="IPR036392">
    <property type="entry name" value="PLAT/LH2_dom_sf"/>
</dbReference>
<dbReference type="Gene3D" id="2.40.180.10">
    <property type="entry name" value="Catalase core domain"/>
    <property type="match status" value="1"/>
</dbReference>
<dbReference type="InterPro" id="IPR001024">
    <property type="entry name" value="PLAT/LH2_dom"/>
</dbReference>
<dbReference type="PROSITE" id="PS50095">
    <property type="entry name" value="PLAT"/>
    <property type="match status" value="2"/>
</dbReference>
<name>A0A7L3LIL3_9CHAR</name>
<comment type="caution">
    <text evidence="1">Lacks conserved residue(s) required for the propagation of feature annotation.</text>
</comment>
<dbReference type="PANTHER" id="PTHR45901:SF3">
    <property type="entry name" value="LIPOXYGENASE HOMOLOGY DOMAIN-CONTAINING PROTEIN 1"/>
    <property type="match status" value="1"/>
</dbReference>
<feature type="non-terminal residue" evidence="3">
    <location>
        <position position="379"/>
    </location>
</feature>
<dbReference type="Pfam" id="PF01477">
    <property type="entry name" value="PLAT"/>
    <property type="match status" value="1"/>
</dbReference>
<dbReference type="CDD" id="cd01756">
    <property type="entry name" value="PLAT_repeat"/>
    <property type="match status" value="1"/>
</dbReference>
<dbReference type="PANTHER" id="PTHR45901">
    <property type="entry name" value="PROTEIN CBG12474"/>
    <property type="match status" value="1"/>
</dbReference>